<feature type="compositionally biased region" description="Basic and acidic residues" evidence="1">
    <location>
        <begin position="450"/>
        <end position="464"/>
    </location>
</feature>
<reference evidence="2" key="1">
    <citation type="submission" date="2016-06" db="EMBL/GenBank/DDBJ databases">
        <title>Draft Genome sequence of the fungus Inonotus baumii.</title>
        <authorList>
            <person name="Zhu H."/>
            <person name="Lin W."/>
        </authorList>
    </citation>
    <scope>NUCLEOTIDE SEQUENCE</scope>
    <source>
        <strain evidence="2">821</strain>
    </source>
</reference>
<feature type="compositionally biased region" description="Basic and acidic residues" evidence="1">
    <location>
        <begin position="480"/>
        <end position="490"/>
    </location>
</feature>
<accession>A0A9Q5HVT4</accession>
<feature type="compositionally biased region" description="Basic and acidic residues" evidence="1">
    <location>
        <begin position="397"/>
        <end position="411"/>
    </location>
</feature>
<evidence type="ECO:0000313" key="2">
    <source>
        <dbReference type="EMBL" id="OCB86795.1"/>
    </source>
</evidence>
<comment type="caution">
    <text evidence="2">The sequence shown here is derived from an EMBL/GenBank/DDBJ whole genome shotgun (WGS) entry which is preliminary data.</text>
</comment>
<feature type="region of interest" description="Disordered" evidence="1">
    <location>
        <begin position="599"/>
        <end position="634"/>
    </location>
</feature>
<dbReference type="OrthoDB" id="2290221at2759"/>
<dbReference type="InterPro" id="IPR013745">
    <property type="entry name" value="Bit61/PRR5"/>
</dbReference>
<dbReference type="Proteomes" id="UP000757232">
    <property type="component" value="Unassembled WGS sequence"/>
</dbReference>
<evidence type="ECO:0000313" key="3">
    <source>
        <dbReference type="Proteomes" id="UP000757232"/>
    </source>
</evidence>
<sequence>MSYPYHSSKGASSSAAALTSANRTYDAKLVQREMLRLGTALGALSSSTAAVLTSGSPLTLPTAVAGATGASGSAHGHGHVLGHALVHGHGGNAGITSGTDGGAWTQLHVYVLPLFNHEQLQYPISEDLNALVRRHIEVVMSAGPSRALSTLEVDVAELIGGGMTTLNAKLAGVEDDKLPARVVELWTFFWDQVLPYVEGIFIPLQTHPLLLSLHRTPKPHRPASPTNLASPNDVAPGAAALSPIDVRTIALRAFRDKIVVPIAPRLEARLLAMRPGGSFSSSTSVPGMPSAAEVSSYQHPRLQQMLLVLHSQAQRVRPPLSLTAPPPSLSPQELAIRRLLDALAAHLRPVSAPGSSTNGNVNSPLNTLRHRRAPSFLSGGTPRDRRGRIGIGINDADTDKENSKRRGRYIDDSMYPAHMPTGSLSTMSSSHTINVGESSLANRRRMRRYHATEMDDESRNRDSGSWDGETGGGTTPRGRFSADRERERNFLESLRSPGPVEDDDNDSTPPSFANFQNQDGSAPVETNGNVNVFPRREDSLPAPAPPPKDHDVFPSTSQMSNGNRVSEQLDWDSAQAAIERMVGMGNTVSDLDLNRSESVLQTQMHPQPLAPSPVPGAIPGPGPPAPDSRRRRMT</sequence>
<dbReference type="PANTHER" id="PTHR32428">
    <property type="entry name" value="TARGET OF RAPAMYCIN COMPLEX 2 SUBUNIT BIT61-RELATED"/>
    <property type="match status" value="1"/>
</dbReference>
<protein>
    <submittedName>
        <fullName evidence="2">HbrB-domain-containing protein</fullName>
    </submittedName>
</protein>
<proteinExistence type="predicted"/>
<feature type="compositionally biased region" description="Polar residues" evidence="1">
    <location>
        <begin position="507"/>
        <end position="530"/>
    </location>
</feature>
<keyword evidence="3" id="KW-1185">Reference proteome</keyword>
<name>A0A9Q5HVT4_SANBA</name>
<dbReference type="AlphaFoldDB" id="A0A9Q5HVT4"/>
<feature type="region of interest" description="Disordered" evidence="1">
    <location>
        <begin position="372"/>
        <end position="547"/>
    </location>
</feature>
<evidence type="ECO:0000256" key="1">
    <source>
        <dbReference type="SAM" id="MobiDB-lite"/>
    </source>
</evidence>
<gene>
    <name evidence="2" type="ORF">A7U60_g5968</name>
</gene>
<organism evidence="2 3">
    <name type="scientific">Sanghuangporus baumii</name>
    <name type="common">Phellinus baumii</name>
    <dbReference type="NCBI Taxonomy" id="108892"/>
    <lineage>
        <taxon>Eukaryota</taxon>
        <taxon>Fungi</taxon>
        <taxon>Dikarya</taxon>
        <taxon>Basidiomycota</taxon>
        <taxon>Agaricomycotina</taxon>
        <taxon>Agaricomycetes</taxon>
        <taxon>Hymenochaetales</taxon>
        <taxon>Hymenochaetaceae</taxon>
        <taxon>Sanghuangporus</taxon>
    </lineage>
</organism>
<dbReference type="Pfam" id="PF08539">
    <property type="entry name" value="HbrB"/>
    <property type="match status" value="1"/>
</dbReference>
<dbReference type="GO" id="GO:0038203">
    <property type="term" value="P:TORC2 signaling"/>
    <property type="evidence" value="ECO:0007669"/>
    <property type="project" value="TreeGrafter"/>
</dbReference>
<feature type="compositionally biased region" description="Polar residues" evidence="1">
    <location>
        <begin position="422"/>
        <end position="441"/>
    </location>
</feature>
<dbReference type="PANTHER" id="PTHR32428:SF2">
    <property type="entry name" value="TARGET OF RAPAMYCIN COMPLEX 2 SUBUNIT BIT61-RELATED"/>
    <property type="match status" value="1"/>
</dbReference>
<dbReference type="GO" id="GO:0031932">
    <property type="term" value="C:TORC2 complex"/>
    <property type="evidence" value="ECO:0007669"/>
    <property type="project" value="TreeGrafter"/>
</dbReference>
<feature type="compositionally biased region" description="Pro residues" evidence="1">
    <location>
        <begin position="608"/>
        <end position="626"/>
    </location>
</feature>
<dbReference type="EMBL" id="LNZH02000198">
    <property type="protein sequence ID" value="OCB86795.1"/>
    <property type="molecule type" value="Genomic_DNA"/>
</dbReference>